<evidence type="ECO:0000256" key="1">
    <source>
        <dbReference type="ARBA" id="ARBA00004115"/>
    </source>
</evidence>
<dbReference type="Proteomes" id="UP000822476">
    <property type="component" value="Unassembled WGS sequence"/>
</dbReference>
<dbReference type="InterPro" id="IPR026895">
    <property type="entry name" value="EMC1"/>
</dbReference>
<evidence type="ECO:0000256" key="3">
    <source>
        <dbReference type="ARBA" id="ARBA00020824"/>
    </source>
</evidence>
<dbReference type="PANTHER" id="PTHR21573:SF0">
    <property type="entry name" value="ER MEMBRANE PROTEIN COMPLEX SUBUNIT 1"/>
    <property type="match status" value="1"/>
</dbReference>
<reference evidence="12" key="1">
    <citation type="submission" date="2019-07" db="EMBL/GenBank/DDBJ databases">
        <title>Annotation for the trematode Paragonimus miyazaki's.</title>
        <authorList>
            <person name="Choi Y.-J."/>
        </authorList>
    </citation>
    <scope>NUCLEOTIDE SEQUENCE</scope>
    <source>
        <strain evidence="12">Japan</strain>
    </source>
</reference>
<keyword evidence="7 10" id="KW-1133">Transmembrane helix</keyword>
<dbReference type="OrthoDB" id="28092at2759"/>
<evidence type="ECO:0000256" key="5">
    <source>
        <dbReference type="ARBA" id="ARBA00022729"/>
    </source>
</evidence>
<evidence type="ECO:0000256" key="8">
    <source>
        <dbReference type="ARBA" id="ARBA00023136"/>
    </source>
</evidence>
<evidence type="ECO:0000313" key="13">
    <source>
        <dbReference type="Proteomes" id="UP000822476"/>
    </source>
</evidence>
<proteinExistence type="inferred from homology"/>
<evidence type="ECO:0000256" key="10">
    <source>
        <dbReference type="SAM" id="Phobius"/>
    </source>
</evidence>
<feature type="domain" description="ER membrane protein complex subunit 1 C-terminal" evidence="11">
    <location>
        <begin position="515"/>
        <end position="793"/>
    </location>
</feature>
<keyword evidence="9" id="KW-0325">Glycoprotein</keyword>
<keyword evidence="5" id="KW-0732">Signal</keyword>
<evidence type="ECO:0000256" key="6">
    <source>
        <dbReference type="ARBA" id="ARBA00022824"/>
    </source>
</evidence>
<dbReference type="PANTHER" id="PTHR21573">
    <property type="entry name" value="ER MEMBRANE PROTEIN COMPLEX SUBUNIT 1"/>
    <property type="match status" value="1"/>
</dbReference>
<evidence type="ECO:0000256" key="9">
    <source>
        <dbReference type="ARBA" id="ARBA00023180"/>
    </source>
</evidence>
<evidence type="ECO:0000313" key="12">
    <source>
        <dbReference type="EMBL" id="KAF7232480.1"/>
    </source>
</evidence>
<keyword evidence="4 10" id="KW-0812">Transmembrane</keyword>
<keyword evidence="13" id="KW-1185">Reference proteome</keyword>
<comment type="caution">
    <text evidence="12">The sequence shown here is derived from an EMBL/GenBank/DDBJ whole genome shotgun (WGS) entry which is preliminary data.</text>
</comment>
<sequence>MSPSCLPVYVQINAVIFTDSTGSLSFRLLVQTEDHAIQVLRQNGKLQWIREEALADIVAVELVDLPVSESQARMEEEFGHTHGNLVEMFVKRVRTQAAQLWAYLNECITALPHLFGTLLSSSTSTKTTPVFADESDSAVTFGTTVPPRLHFSFDSKLFESEHNRSVIDGDETSLGVGRMKLPRTTIVNDLLTRDNFNLHKMIVVVTAVGKVFGLESNEGRLVWEHLVPSVTVLANGKLAIFQQRNTAHFPLPPITTALFRSRITNLPILYSFNPITGVPLHQPPADVFSMQSDIQQAVLMPGLIGEETDYVRPILMLDRDLQVHVYPPQYGSSLNVDNSPLYLYTIEPKLALLAGYRVSSRLWNVPQSSDGGRTQSAGFYATRVWRMQLRSTAGNTDSGKPHEIIAAASRPAAEHIHSVGRVLGDRSVLYKYLNPNLLAVLTAGGDVALQTNAIILYLIDVVAGRIIYSATHRRCTEPVNLVHSENWIVVSDLDDVDNMPIFFGLPPVDCTLCFHIFKYTYYNHKSLRNEVTVLELFEPTTEGVAGRSELCAAFSVPGPAQLFLRNILPAGLLSSLTPTPPSSSEHGRDQNEMWGPRALAGGSRSIFSSLYRTSEAAGKCSTTGADSLVPQVMQQSYILTTPPCNGVAAVSLTERGITSKSIVFGLQKGALIELPKSFFDPRRALDLSPELMEEGVHPYTPVLPLSDLAVISYNQSIMGIRAIRTAMTGLESTSLVFAYGLDLFFTRIAPSLTYDLLKEDFDYTAIAIVALGMVVASVVTQRLAARRAVFRAWS</sequence>
<dbReference type="InterPro" id="IPR011678">
    <property type="entry name" value="EMC1_C"/>
</dbReference>
<feature type="transmembrane region" description="Helical" evidence="10">
    <location>
        <begin position="763"/>
        <end position="784"/>
    </location>
</feature>
<protein>
    <recommendedName>
        <fullName evidence="3">ER membrane protein complex subunit 1</fullName>
    </recommendedName>
</protein>
<keyword evidence="6" id="KW-0256">Endoplasmic reticulum</keyword>
<evidence type="ECO:0000259" key="11">
    <source>
        <dbReference type="Pfam" id="PF07774"/>
    </source>
</evidence>
<gene>
    <name evidence="12" type="ORF">EG68_07363</name>
</gene>
<name>A0A8S9YD54_9TREM</name>
<accession>A0A8S9YD54</accession>
<comment type="similarity">
    <text evidence="2">Belongs to the EMC1 family.</text>
</comment>
<dbReference type="Pfam" id="PF07774">
    <property type="entry name" value="EMC1_C"/>
    <property type="match status" value="1"/>
</dbReference>
<dbReference type="EMBL" id="JTDE01021777">
    <property type="protein sequence ID" value="KAF7232480.1"/>
    <property type="molecule type" value="Genomic_DNA"/>
</dbReference>
<comment type="subcellular location">
    <subcellularLocation>
        <location evidence="1">Endoplasmic reticulum membrane</location>
        <topology evidence="1">Single-pass type I membrane protein</topology>
    </subcellularLocation>
</comment>
<evidence type="ECO:0000256" key="4">
    <source>
        <dbReference type="ARBA" id="ARBA00022692"/>
    </source>
</evidence>
<evidence type="ECO:0000256" key="2">
    <source>
        <dbReference type="ARBA" id="ARBA00007904"/>
    </source>
</evidence>
<organism evidence="12 13">
    <name type="scientific">Paragonimus skrjabini miyazakii</name>
    <dbReference type="NCBI Taxonomy" id="59628"/>
    <lineage>
        <taxon>Eukaryota</taxon>
        <taxon>Metazoa</taxon>
        <taxon>Spiralia</taxon>
        <taxon>Lophotrochozoa</taxon>
        <taxon>Platyhelminthes</taxon>
        <taxon>Trematoda</taxon>
        <taxon>Digenea</taxon>
        <taxon>Plagiorchiida</taxon>
        <taxon>Troglotremata</taxon>
        <taxon>Troglotrematidae</taxon>
        <taxon>Paragonimus</taxon>
    </lineage>
</organism>
<evidence type="ECO:0000256" key="7">
    <source>
        <dbReference type="ARBA" id="ARBA00022989"/>
    </source>
</evidence>
<dbReference type="GO" id="GO:0034975">
    <property type="term" value="P:protein folding in endoplasmic reticulum"/>
    <property type="evidence" value="ECO:0007669"/>
    <property type="project" value="TreeGrafter"/>
</dbReference>
<dbReference type="AlphaFoldDB" id="A0A8S9YD54"/>
<dbReference type="GO" id="GO:0072546">
    <property type="term" value="C:EMC complex"/>
    <property type="evidence" value="ECO:0007669"/>
    <property type="project" value="InterPro"/>
</dbReference>
<keyword evidence="8 10" id="KW-0472">Membrane</keyword>